<protein>
    <submittedName>
        <fullName evidence="1">Uncharacterized protein</fullName>
    </submittedName>
</protein>
<name>A0A3M7Q2A1_BRAPC</name>
<proteinExistence type="predicted"/>
<dbReference type="AlphaFoldDB" id="A0A3M7Q2A1"/>
<accession>A0A3M7Q2A1</accession>
<gene>
    <name evidence="1" type="ORF">BpHYR1_038236</name>
</gene>
<dbReference type="EMBL" id="REGN01007668">
    <property type="protein sequence ID" value="RNA05586.1"/>
    <property type="molecule type" value="Genomic_DNA"/>
</dbReference>
<evidence type="ECO:0000313" key="2">
    <source>
        <dbReference type="Proteomes" id="UP000276133"/>
    </source>
</evidence>
<sequence length="94" mass="10851">MNIVYLDNKVFYKRYGPNGRDLKPYQQWSRIVPSVPALLFQMPKTSSVNSPSAEVCKIAPYLKNLFAQILQTSAEGEFTEQFCMKFHDALEKDK</sequence>
<comment type="caution">
    <text evidence="1">The sequence shown here is derived from an EMBL/GenBank/DDBJ whole genome shotgun (WGS) entry which is preliminary data.</text>
</comment>
<dbReference type="Proteomes" id="UP000276133">
    <property type="component" value="Unassembled WGS sequence"/>
</dbReference>
<keyword evidence="2" id="KW-1185">Reference proteome</keyword>
<reference evidence="1 2" key="1">
    <citation type="journal article" date="2018" name="Sci. Rep.">
        <title>Genomic signatures of local adaptation to the degree of environmental predictability in rotifers.</title>
        <authorList>
            <person name="Franch-Gras L."/>
            <person name="Hahn C."/>
            <person name="Garcia-Roger E.M."/>
            <person name="Carmona M.J."/>
            <person name="Serra M."/>
            <person name="Gomez A."/>
        </authorList>
    </citation>
    <scope>NUCLEOTIDE SEQUENCE [LARGE SCALE GENOMIC DNA]</scope>
    <source>
        <strain evidence="1">HYR1</strain>
    </source>
</reference>
<organism evidence="1 2">
    <name type="scientific">Brachionus plicatilis</name>
    <name type="common">Marine rotifer</name>
    <name type="synonym">Brachionus muelleri</name>
    <dbReference type="NCBI Taxonomy" id="10195"/>
    <lineage>
        <taxon>Eukaryota</taxon>
        <taxon>Metazoa</taxon>
        <taxon>Spiralia</taxon>
        <taxon>Gnathifera</taxon>
        <taxon>Rotifera</taxon>
        <taxon>Eurotatoria</taxon>
        <taxon>Monogononta</taxon>
        <taxon>Pseudotrocha</taxon>
        <taxon>Ploima</taxon>
        <taxon>Brachionidae</taxon>
        <taxon>Brachionus</taxon>
    </lineage>
</organism>
<evidence type="ECO:0000313" key="1">
    <source>
        <dbReference type="EMBL" id="RNA05586.1"/>
    </source>
</evidence>